<keyword evidence="4" id="KW-1185">Reference proteome</keyword>
<name>A0AAW2Z085_9EUKA</name>
<organism evidence="3 4">
    <name type="scientific">Acrasis kona</name>
    <dbReference type="NCBI Taxonomy" id="1008807"/>
    <lineage>
        <taxon>Eukaryota</taxon>
        <taxon>Discoba</taxon>
        <taxon>Heterolobosea</taxon>
        <taxon>Tetramitia</taxon>
        <taxon>Eutetramitia</taxon>
        <taxon>Acrasidae</taxon>
        <taxon>Acrasis</taxon>
    </lineage>
</organism>
<dbReference type="PROSITE" id="PS50089">
    <property type="entry name" value="ZF_RING_2"/>
    <property type="match status" value="1"/>
</dbReference>
<feature type="domain" description="RING-type" evidence="2">
    <location>
        <begin position="123"/>
        <end position="162"/>
    </location>
</feature>
<evidence type="ECO:0000313" key="3">
    <source>
        <dbReference type="EMBL" id="KAL0482784.1"/>
    </source>
</evidence>
<proteinExistence type="predicted"/>
<dbReference type="SUPFAM" id="SSF57850">
    <property type="entry name" value="RING/U-box"/>
    <property type="match status" value="1"/>
</dbReference>
<gene>
    <name evidence="3" type="ORF">AKO1_014234</name>
</gene>
<accession>A0AAW2Z085</accession>
<evidence type="ECO:0000256" key="1">
    <source>
        <dbReference type="PROSITE-ProRule" id="PRU00175"/>
    </source>
</evidence>
<dbReference type="InterPro" id="IPR013083">
    <property type="entry name" value="Znf_RING/FYVE/PHD"/>
</dbReference>
<sequence>MGNSGLSTITLGDLFNDLNRANVLSEKHFYYSSFYVQFELKNRECYSRKNRFHCTHCHNEKENWQEDAKIIIYRVTKTSKPVCWKIVSLETFYDVLRKLDHEYALHYASFSKNKKRELELHECMICMTNKANITLPCCANSFCNECLDSWRGRYSATCPTCRCVIKDRSDLEWINIDAPFSRQQIVKMMMTFIQRVPTY</sequence>
<evidence type="ECO:0000313" key="4">
    <source>
        <dbReference type="Proteomes" id="UP001431209"/>
    </source>
</evidence>
<keyword evidence="1" id="KW-0862">Zinc</keyword>
<dbReference type="Gene3D" id="3.30.40.10">
    <property type="entry name" value="Zinc/RING finger domain, C3HC4 (zinc finger)"/>
    <property type="match status" value="1"/>
</dbReference>
<dbReference type="AlphaFoldDB" id="A0AAW2Z085"/>
<keyword evidence="1" id="KW-0863">Zinc-finger</keyword>
<evidence type="ECO:0000259" key="2">
    <source>
        <dbReference type="PROSITE" id="PS50089"/>
    </source>
</evidence>
<dbReference type="EMBL" id="JAOPGA020000891">
    <property type="protein sequence ID" value="KAL0482784.1"/>
    <property type="molecule type" value="Genomic_DNA"/>
</dbReference>
<reference evidence="3 4" key="1">
    <citation type="submission" date="2024-03" db="EMBL/GenBank/DDBJ databases">
        <title>The Acrasis kona genome and developmental transcriptomes reveal deep origins of eukaryotic multicellular pathways.</title>
        <authorList>
            <person name="Sheikh S."/>
            <person name="Fu C.-J."/>
            <person name="Brown M.W."/>
            <person name="Baldauf S.L."/>
        </authorList>
    </citation>
    <scope>NUCLEOTIDE SEQUENCE [LARGE SCALE GENOMIC DNA]</scope>
    <source>
        <strain evidence="3 4">ATCC MYA-3509</strain>
    </source>
</reference>
<dbReference type="Pfam" id="PF13920">
    <property type="entry name" value="zf-C3HC4_3"/>
    <property type="match status" value="1"/>
</dbReference>
<dbReference type="SMART" id="SM00184">
    <property type="entry name" value="RING"/>
    <property type="match status" value="1"/>
</dbReference>
<dbReference type="GO" id="GO:0008270">
    <property type="term" value="F:zinc ion binding"/>
    <property type="evidence" value="ECO:0007669"/>
    <property type="project" value="UniProtKB-KW"/>
</dbReference>
<keyword evidence="1" id="KW-0479">Metal-binding</keyword>
<dbReference type="Proteomes" id="UP001431209">
    <property type="component" value="Unassembled WGS sequence"/>
</dbReference>
<protein>
    <submittedName>
        <fullName evidence="3">RING finger protein</fullName>
    </submittedName>
</protein>
<comment type="caution">
    <text evidence="3">The sequence shown here is derived from an EMBL/GenBank/DDBJ whole genome shotgun (WGS) entry which is preliminary data.</text>
</comment>
<dbReference type="InterPro" id="IPR001841">
    <property type="entry name" value="Znf_RING"/>
</dbReference>